<feature type="transmembrane region" description="Helical" evidence="5">
    <location>
        <begin position="269"/>
        <end position="287"/>
    </location>
</feature>
<comment type="caution">
    <text evidence="7">The sequence shown here is derived from an EMBL/GenBank/DDBJ whole genome shotgun (WGS) entry which is preliminary data.</text>
</comment>
<reference evidence="7 8" key="1">
    <citation type="submission" date="2018-11" db="EMBL/GenBank/DDBJ databases">
        <authorList>
            <person name="Li F."/>
        </authorList>
    </citation>
    <scope>NUCLEOTIDE SEQUENCE [LARGE SCALE GENOMIC DNA]</scope>
    <source>
        <strain evidence="7 8">Gsoil 097</strain>
    </source>
</reference>
<accession>A0A3N0CAJ4</accession>
<evidence type="ECO:0000313" key="7">
    <source>
        <dbReference type="EMBL" id="RNL60484.1"/>
    </source>
</evidence>
<keyword evidence="2 5" id="KW-0812">Transmembrane</keyword>
<feature type="transmembrane region" description="Helical" evidence="5">
    <location>
        <begin position="202"/>
        <end position="224"/>
    </location>
</feature>
<organism evidence="7 8">
    <name type="scientific">Nocardioides marmoriginsengisoli</name>
    <dbReference type="NCBI Taxonomy" id="661483"/>
    <lineage>
        <taxon>Bacteria</taxon>
        <taxon>Bacillati</taxon>
        <taxon>Actinomycetota</taxon>
        <taxon>Actinomycetes</taxon>
        <taxon>Propionibacteriales</taxon>
        <taxon>Nocardioidaceae</taxon>
        <taxon>Nocardioides</taxon>
    </lineage>
</organism>
<dbReference type="PANTHER" id="PTHR23527:SF1">
    <property type="entry name" value="BLL3282 PROTEIN"/>
    <property type="match status" value="1"/>
</dbReference>
<name>A0A3N0CAJ4_9ACTN</name>
<feature type="transmembrane region" description="Helical" evidence="5">
    <location>
        <begin position="335"/>
        <end position="357"/>
    </location>
</feature>
<dbReference type="PANTHER" id="PTHR23527">
    <property type="entry name" value="BLL3282 PROTEIN"/>
    <property type="match status" value="1"/>
</dbReference>
<dbReference type="GO" id="GO:0022857">
    <property type="term" value="F:transmembrane transporter activity"/>
    <property type="evidence" value="ECO:0007669"/>
    <property type="project" value="InterPro"/>
</dbReference>
<feature type="domain" description="Major facilitator superfamily (MFS) profile" evidence="6">
    <location>
        <begin position="1"/>
        <end position="380"/>
    </location>
</feature>
<feature type="transmembrane region" description="Helical" evidence="5">
    <location>
        <begin position="230"/>
        <end position="248"/>
    </location>
</feature>
<feature type="transmembrane region" description="Helical" evidence="5">
    <location>
        <begin position="154"/>
        <end position="175"/>
    </location>
</feature>
<protein>
    <submittedName>
        <fullName evidence="7">MFS transporter</fullName>
    </submittedName>
</protein>
<keyword evidence="3 5" id="KW-1133">Transmembrane helix</keyword>
<keyword evidence="8" id="KW-1185">Reference proteome</keyword>
<dbReference type="EMBL" id="RJSE01000009">
    <property type="protein sequence ID" value="RNL60484.1"/>
    <property type="molecule type" value="Genomic_DNA"/>
</dbReference>
<dbReference type="Pfam" id="PF07690">
    <property type="entry name" value="MFS_1"/>
    <property type="match status" value="1"/>
</dbReference>
<dbReference type="SUPFAM" id="SSF103473">
    <property type="entry name" value="MFS general substrate transporter"/>
    <property type="match status" value="1"/>
</dbReference>
<dbReference type="Gene3D" id="1.20.1250.20">
    <property type="entry name" value="MFS general substrate transporter like domains"/>
    <property type="match status" value="2"/>
</dbReference>
<feature type="transmembrane region" description="Helical" evidence="5">
    <location>
        <begin position="65"/>
        <end position="84"/>
    </location>
</feature>
<feature type="transmembrane region" description="Helical" evidence="5">
    <location>
        <begin position="90"/>
        <end position="110"/>
    </location>
</feature>
<dbReference type="InterPro" id="IPR011701">
    <property type="entry name" value="MFS"/>
</dbReference>
<sequence length="381" mass="38867">MLGLSTLGQSASSAAVNGPAFLIPALHHGGLSLATAGLIAAAAIAGSTCTLVLWGAVVDASGERFVLVSSLASSALALAAAAWFHESTVLLGVFLFLAGAASAGTSSASGRVVVGWFPPRRRGTAMGIRQMAQPIGVGLAAIAIPVMADLHGIGAALAVPAAFAAVTALACWAWVLDPARPPRPADVAAENPYRNSTYLTRIHAVSILLVIPQFTVWTFMLVWLQVGRDWSPGAAGALVAAAQVLGAVGRIGAGHLSDVVGSRTRPLRWVAVAAGLTMLAVGVTIRLDWSVAVPLIMLATMITVADNGLAFTAVAERAGPFWSGRALGLQNTGQYLTATAVPPLIGLLIPLWGYGVAFGLTGLFPLLAAPLVPRDEADLDT</sequence>
<evidence type="ECO:0000259" key="6">
    <source>
        <dbReference type="PROSITE" id="PS50850"/>
    </source>
</evidence>
<dbReference type="InterPro" id="IPR052952">
    <property type="entry name" value="MFS-Transporter"/>
</dbReference>
<gene>
    <name evidence="7" type="ORF">EFK50_19365</name>
</gene>
<evidence type="ECO:0000256" key="5">
    <source>
        <dbReference type="SAM" id="Phobius"/>
    </source>
</evidence>
<dbReference type="Proteomes" id="UP000267128">
    <property type="component" value="Unassembled WGS sequence"/>
</dbReference>
<feature type="transmembrane region" description="Helical" evidence="5">
    <location>
        <begin position="293"/>
        <end position="314"/>
    </location>
</feature>
<feature type="transmembrane region" description="Helical" evidence="5">
    <location>
        <begin position="38"/>
        <end position="58"/>
    </location>
</feature>
<dbReference type="PROSITE" id="PS50850">
    <property type="entry name" value="MFS"/>
    <property type="match status" value="1"/>
</dbReference>
<evidence type="ECO:0000256" key="2">
    <source>
        <dbReference type="ARBA" id="ARBA00022692"/>
    </source>
</evidence>
<proteinExistence type="predicted"/>
<keyword evidence="4 5" id="KW-0472">Membrane</keyword>
<comment type="subcellular location">
    <subcellularLocation>
        <location evidence="1">Cell membrane</location>
        <topology evidence="1">Multi-pass membrane protein</topology>
    </subcellularLocation>
</comment>
<feature type="transmembrane region" description="Helical" evidence="5">
    <location>
        <begin position="131"/>
        <end position="148"/>
    </location>
</feature>
<dbReference type="InterPro" id="IPR036259">
    <property type="entry name" value="MFS_trans_sf"/>
</dbReference>
<evidence type="ECO:0000256" key="1">
    <source>
        <dbReference type="ARBA" id="ARBA00004651"/>
    </source>
</evidence>
<evidence type="ECO:0000313" key="8">
    <source>
        <dbReference type="Proteomes" id="UP000267128"/>
    </source>
</evidence>
<dbReference type="AlphaFoldDB" id="A0A3N0CAJ4"/>
<dbReference type="OrthoDB" id="8628659at2"/>
<dbReference type="InterPro" id="IPR020846">
    <property type="entry name" value="MFS_dom"/>
</dbReference>
<dbReference type="GO" id="GO:0005886">
    <property type="term" value="C:plasma membrane"/>
    <property type="evidence" value="ECO:0007669"/>
    <property type="project" value="UniProtKB-SubCell"/>
</dbReference>
<evidence type="ECO:0000256" key="3">
    <source>
        <dbReference type="ARBA" id="ARBA00022989"/>
    </source>
</evidence>
<evidence type="ECO:0000256" key="4">
    <source>
        <dbReference type="ARBA" id="ARBA00023136"/>
    </source>
</evidence>